<feature type="modified residue" description="N6-(pyridoxal phosphate)lysine" evidence="16">
    <location>
        <position position="350"/>
    </location>
</feature>
<evidence type="ECO:0000256" key="2">
    <source>
        <dbReference type="ARBA" id="ARBA00004389"/>
    </source>
</evidence>
<dbReference type="GO" id="GO:0030149">
    <property type="term" value="P:sphingolipid catabolic process"/>
    <property type="evidence" value="ECO:0007669"/>
    <property type="project" value="TreeGrafter"/>
</dbReference>
<comment type="subcellular location">
    <subcellularLocation>
        <location evidence="2">Endoplasmic reticulum membrane</location>
        <topology evidence="2">Single-pass membrane protein</topology>
    </subcellularLocation>
</comment>
<dbReference type="Proteomes" id="UP001150538">
    <property type="component" value="Unassembled WGS sequence"/>
</dbReference>
<evidence type="ECO:0000256" key="7">
    <source>
        <dbReference type="ARBA" id="ARBA00022898"/>
    </source>
</evidence>
<dbReference type="GO" id="GO:0005789">
    <property type="term" value="C:endoplasmic reticulum membrane"/>
    <property type="evidence" value="ECO:0007669"/>
    <property type="project" value="UniProtKB-SubCell"/>
</dbReference>
<dbReference type="FunFam" id="6.10.140.2150:FF:000001">
    <property type="entry name" value="Sphingosine-1-phosphate lyase 1"/>
    <property type="match status" value="1"/>
</dbReference>
<dbReference type="Gene3D" id="3.40.640.10">
    <property type="entry name" value="Type I PLP-dependent aspartate aminotransferase-like (Major domain)"/>
    <property type="match status" value="1"/>
</dbReference>
<evidence type="ECO:0000256" key="6">
    <source>
        <dbReference type="ARBA" id="ARBA00022824"/>
    </source>
</evidence>
<evidence type="ECO:0000256" key="8">
    <source>
        <dbReference type="ARBA" id="ARBA00022919"/>
    </source>
</evidence>
<dbReference type="EC" id="4.1.2.27" evidence="14"/>
<dbReference type="FunFam" id="3.40.640.10:FF:000020">
    <property type="entry name" value="sphingosine-1-phosphate lyase 1"/>
    <property type="match status" value="1"/>
</dbReference>
<comment type="similarity">
    <text evidence="13">Belongs to the group II decarboxylase family. Sphingosine-1-phosphate lyase subfamily.</text>
</comment>
<accession>A0A9W8DUF9</accession>
<organism evidence="18 19">
    <name type="scientific">Mycoemilia scoparia</name>
    <dbReference type="NCBI Taxonomy" id="417184"/>
    <lineage>
        <taxon>Eukaryota</taxon>
        <taxon>Fungi</taxon>
        <taxon>Fungi incertae sedis</taxon>
        <taxon>Zoopagomycota</taxon>
        <taxon>Kickxellomycotina</taxon>
        <taxon>Kickxellomycetes</taxon>
        <taxon>Kickxellales</taxon>
        <taxon>Kickxellaceae</taxon>
        <taxon>Mycoemilia</taxon>
    </lineage>
</organism>
<comment type="caution">
    <text evidence="18">The sequence shown here is derived from an EMBL/GenBank/DDBJ whole genome shotgun (WGS) entry which is preliminary data.</text>
</comment>
<dbReference type="InterPro" id="IPR015421">
    <property type="entry name" value="PyrdxlP-dep_Trfase_major"/>
</dbReference>
<evidence type="ECO:0000313" key="18">
    <source>
        <dbReference type="EMBL" id="KAJ1918307.1"/>
    </source>
</evidence>
<keyword evidence="9" id="KW-1133">Transmembrane helix</keyword>
<keyword evidence="8" id="KW-0746">Sphingolipid metabolism</keyword>
<evidence type="ECO:0000256" key="11">
    <source>
        <dbReference type="ARBA" id="ARBA00023136"/>
    </source>
</evidence>
<evidence type="ECO:0000256" key="1">
    <source>
        <dbReference type="ARBA" id="ARBA00001933"/>
    </source>
</evidence>
<evidence type="ECO:0000256" key="10">
    <source>
        <dbReference type="ARBA" id="ARBA00023098"/>
    </source>
</evidence>
<dbReference type="InterPro" id="IPR002129">
    <property type="entry name" value="PyrdxlP-dep_de-COase"/>
</dbReference>
<dbReference type="InterPro" id="IPR015422">
    <property type="entry name" value="PyrdxlP-dep_Trfase_small"/>
</dbReference>
<reference evidence="18" key="1">
    <citation type="submission" date="2022-07" db="EMBL/GenBank/DDBJ databases">
        <title>Phylogenomic reconstructions and comparative analyses of Kickxellomycotina fungi.</title>
        <authorList>
            <person name="Reynolds N.K."/>
            <person name="Stajich J.E."/>
            <person name="Barry K."/>
            <person name="Grigoriev I.V."/>
            <person name="Crous P."/>
            <person name="Smith M.E."/>
        </authorList>
    </citation>
    <scope>NUCLEOTIDE SEQUENCE</scope>
    <source>
        <strain evidence="18">NBRC 100468</strain>
    </source>
</reference>
<evidence type="ECO:0000256" key="14">
    <source>
        <dbReference type="ARBA" id="ARBA00038965"/>
    </source>
</evidence>
<keyword evidence="7 16" id="KW-0663">Pyridoxal phosphate</keyword>
<dbReference type="AlphaFoldDB" id="A0A9W8DUF9"/>
<comment type="pathway">
    <text evidence="3">Lipid metabolism; sphingolipid metabolism.</text>
</comment>
<evidence type="ECO:0000256" key="4">
    <source>
        <dbReference type="ARBA" id="ARBA00004991"/>
    </source>
</evidence>
<keyword evidence="12 17" id="KW-0456">Lyase</keyword>
<dbReference type="InterPro" id="IPR015424">
    <property type="entry name" value="PyrdxlP-dep_Trfase"/>
</dbReference>
<evidence type="ECO:0000256" key="16">
    <source>
        <dbReference type="PIRSR" id="PIRSR602129-50"/>
    </source>
</evidence>
<dbReference type="SUPFAM" id="SSF53383">
    <property type="entry name" value="PLP-dependent transferases"/>
    <property type="match status" value="1"/>
</dbReference>
<dbReference type="InterPro" id="IPR050477">
    <property type="entry name" value="GrpII_AminoAcid_Decarb"/>
</dbReference>
<comment type="pathway">
    <text evidence="4">Sphingolipid metabolism.</text>
</comment>
<dbReference type="GO" id="GO:0030170">
    <property type="term" value="F:pyridoxal phosphate binding"/>
    <property type="evidence" value="ECO:0007669"/>
    <property type="project" value="InterPro"/>
</dbReference>
<evidence type="ECO:0000256" key="17">
    <source>
        <dbReference type="RuleBase" id="RU000382"/>
    </source>
</evidence>
<dbReference type="OrthoDB" id="10254570at2759"/>
<dbReference type="PANTHER" id="PTHR42735:SF6">
    <property type="entry name" value="SPHINGOSINE-1-PHOSPHATE LYASE 1"/>
    <property type="match status" value="1"/>
</dbReference>
<proteinExistence type="inferred from homology"/>
<dbReference type="Gene3D" id="6.10.140.2150">
    <property type="match status" value="1"/>
</dbReference>
<keyword evidence="19" id="KW-1185">Reference proteome</keyword>
<keyword evidence="11" id="KW-0472">Membrane</keyword>
<dbReference type="Gene3D" id="3.90.1150.10">
    <property type="entry name" value="Aspartate Aminotransferase, domain 1"/>
    <property type="match status" value="1"/>
</dbReference>
<dbReference type="PANTHER" id="PTHR42735">
    <property type="match status" value="1"/>
</dbReference>
<dbReference type="Pfam" id="PF00282">
    <property type="entry name" value="Pyridoxal_deC"/>
    <property type="match status" value="1"/>
</dbReference>
<dbReference type="GO" id="GO:0008117">
    <property type="term" value="F:sphinganine-1-phosphate aldolase activity"/>
    <property type="evidence" value="ECO:0007669"/>
    <property type="project" value="UniProtKB-EC"/>
</dbReference>
<evidence type="ECO:0000256" key="5">
    <source>
        <dbReference type="ARBA" id="ARBA00022692"/>
    </source>
</evidence>
<comment type="cofactor">
    <cofactor evidence="1 16 17">
        <name>pyridoxal 5'-phosphate</name>
        <dbReference type="ChEBI" id="CHEBI:597326"/>
    </cofactor>
</comment>
<evidence type="ECO:0000313" key="19">
    <source>
        <dbReference type="Proteomes" id="UP001150538"/>
    </source>
</evidence>
<keyword evidence="5" id="KW-0812">Transmembrane</keyword>
<dbReference type="GO" id="GO:0019752">
    <property type="term" value="P:carboxylic acid metabolic process"/>
    <property type="evidence" value="ECO:0007669"/>
    <property type="project" value="InterPro"/>
</dbReference>
<evidence type="ECO:0000256" key="15">
    <source>
        <dbReference type="ARBA" id="ARBA00042568"/>
    </source>
</evidence>
<evidence type="ECO:0000256" key="13">
    <source>
        <dbReference type="ARBA" id="ARBA00038302"/>
    </source>
</evidence>
<evidence type="ECO:0000256" key="3">
    <source>
        <dbReference type="ARBA" id="ARBA00004760"/>
    </source>
</evidence>
<dbReference type="EMBL" id="JANBPU010000049">
    <property type="protein sequence ID" value="KAJ1918307.1"/>
    <property type="molecule type" value="Genomic_DNA"/>
</dbReference>
<name>A0A9W8DUF9_9FUNG</name>
<evidence type="ECO:0000256" key="9">
    <source>
        <dbReference type="ARBA" id="ARBA00022989"/>
    </source>
</evidence>
<evidence type="ECO:0000256" key="12">
    <source>
        <dbReference type="ARBA" id="ARBA00023239"/>
    </source>
</evidence>
<gene>
    <name evidence="18" type="primary">DPL1</name>
    <name evidence="18" type="ORF">H4219_002704</name>
</gene>
<keyword evidence="6" id="KW-0256">Endoplasmic reticulum</keyword>
<keyword evidence="10" id="KW-0443">Lipid metabolism</keyword>
<protein>
    <recommendedName>
        <fullName evidence="14">sphinganine-1-phosphate aldolase</fullName>
        <ecNumber evidence="14">4.1.2.27</ecNumber>
    </recommendedName>
    <alternativeName>
        <fullName evidence="15">Sphingosine-1-phosphate aldolase</fullName>
    </alternativeName>
</protein>
<sequence length="548" mass="59963">MPQVLSKAVGYVDWQGVIRSAINNPSRFLGNAVICYFAAWYTIRLCRSLAVQGVVGTVKYIFRGASGFLVRQMRFMPGTGGIIDKEVQKTIKSIEESMKVPIPNDVPHNTIPDQGVSDQVILEQMERRRNAGEVDWEDGMISGVVYHGGKDMVELTNKAYAMFNVSNPLHPEVFPGLRKMEAEIVQMVLDLYNGPPGSCGTTTSGGTESIIMAVRAHVVWARNHRGIRSPNIVFPVTAHAAFDKAAEYFNIEAIRVPVDPKTQKVDINAVKRCVNMDTCLIVGSAVTYPHGVADDIEALAQIAKKYKTGLHVDCCLGSFVIPFLEEAGYPAPAFDFRVDGVTSISCDTHKYGFAPKGSSVVMYRSAELRHCQYYTITDWPGGIYASPSIAGSRPGSLIAGCWAALMKMGKDGYLKSCRDIVGCRIKIQEVIEKMPELYVIGDPCTSVVSFGAHEPHNIFSIMDAMKSRGWHLSPLQFPECVHLACTLLTVPVADKFAKDIRDSVDEVKANPEKFAKGSAAIYGTAVAIPDRTIVSDICNGFIDSLYAV</sequence>